<dbReference type="SUPFAM" id="SSF51905">
    <property type="entry name" value="FAD/NAD(P)-binding domain"/>
    <property type="match status" value="2"/>
</dbReference>
<gene>
    <name evidence="1" type="ORF">GHT06_003278</name>
</gene>
<accession>A0AAD5KE28</accession>
<evidence type="ECO:0000313" key="2">
    <source>
        <dbReference type="Proteomes" id="UP000820818"/>
    </source>
</evidence>
<organism evidence="1 2">
    <name type="scientific">Daphnia sinensis</name>
    <dbReference type="NCBI Taxonomy" id="1820382"/>
    <lineage>
        <taxon>Eukaryota</taxon>
        <taxon>Metazoa</taxon>
        <taxon>Ecdysozoa</taxon>
        <taxon>Arthropoda</taxon>
        <taxon>Crustacea</taxon>
        <taxon>Branchiopoda</taxon>
        <taxon>Diplostraca</taxon>
        <taxon>Cladocera</taxon>
        <taxon>Anomopoda</taxon>
        <taxon>Daphniidae</taxon>
        <taxon>Daphnia</taxon>
        <taxon>Daphnia similis group</taxon>
    </lineage>
</organism>
<protein>
    <submittedName>
        <fullName evidence="1">Sulfide quinone reductase</fullName>
    </submittedName>
</protein>
<dbReference type="InterPro" id="IPR015904">
    <property type="entry name" value="Sulphide_quinone_reductase"/>
</dbReference>
<dbReference type="InterPro" id="IPR036188">
    <property type="entry name" value="FAD/NAD-bd_sf"/>
</dbReference>
<dbReference type="GO" id="GO:0071949">
    <property type="term" value="F:FAD binding"/>
    <property type="evidence" value="ECO:0007669"/>
    <property type="project" value="TreeGrafter"/>
</dbReference>
<evidence type="ECO:0000313" key="1">
    <source>
        <dbReference type="EMBL" id="KAI9550011.1"/>
    </source>
</evidence>
<proteinExistence type="predicted"/>
<dbReference type="PANTHER" id="PTHR10632:SF2">
    <property type="entry name" value="SULFIDE:QUINONE OXIDOREDUCTASE, MITOCHONDRIAL"/>
    <property type="match status" value="1"/>
</dbReference>
<dbReference type="GO" id="GO:0070224">
    <property type="term" value="F:sulfide:quinone oxidoreductase activity"/>
    <property type="evidence" value="ECO:0007669"/>
    <property type="project" value="TreeGrafter"/>
</dbReference>
<name>A0AAD5KE28_9CRUS</name>
<dbReference type="Gene3D" id="3.50.50.60">
    <property type="entry name" value="FAD/NAD(P)-binding domain"/>
    <property type="match status" value="3"/>
</dbReference>
<dbReference type="AlphaFoldDB" id="A0AAD5KE28"/>
<dbReference type="EMBL" id="WJBH02000194">
    <property type="protein sequence ID" value="KAI9550011.1"/>
    <property type="molecule type" value="Genomic_DNA"/>
</dbReference>
<dbReference type="PANTHER" id="PTHR10632">
    <property type="entry name" value="SULFIDE:QUINONE OXIDOREDUCTASE"/>
    <property type="match status" value="1"/>
</dbReference>
<reference evidence="1" key="1">
    <citation type="submission" date="2022-05" db="EMBL/GenBank/DDBJ databases">
        <title>A multi-omics perspective on studying reproductive biology in Daphnia sinensis.</title>
        <authorList>
            <person name="Jia J."/>
        </authorList>
    </citation>
    <scope>NUCLEOTIDE SEQUENCE</scope>
    <source>
        <strain evidence="1">WSL</strain>
    </source>
</reference>
<dbReference type="GO" id="GO:0070221">
    <property type="term" value="P:sulfide oxidation, using sulfide:quinone oxidoreductase"/>
    <property type="evidence" value="ECO:0007669"/>
    <property type="project" value="TreeGrafter"/>
</dbReference>
<keyword evidence="2" id="KW-1185">Reference proteome</keyword>
<comment type="caution">
    <text evidence="1">The sequence shown here is derived from an EMBL/GenBank/DDBJ whole genome shotgun (WGS) entry which is preliminary data.</text>
</comment>
<dbReference type="Proteomes" id="UP000820818">
    <property type="component" value="Unassembled WGS sequence"/>
</dbReference>
<sequence>MSAAHLLAKDKSLNIAIVEPADYHYYQAAWTLVGADTFDFEKSRKKMADVMPKDITYDFLIVSPGLVMDTSQIEGLTEALGKGVVCSNYTNPEHTREVLKNFRGGNAVFAQPTTPIKCGGAPQKIAYLAADYFRKSGIQSKTKVVLAMPGTVVFGIQQVKDTLMEVINRYGIKFKPTYAPVKIDGDKKIITFKVNVTDDMAPEFVRNSDLVNEAGWLDVDIHTLQHKKYANIFGLGDVAGLPTAKTGAAIRKQVPVVIGNILRLIKENKMAEKIYDGYSSCPLVTGYGKMVLAEFNYKNEFTPDPKLKQMLVFKSYKEHWRLWMLKKYILPYLYWNKMLKGKEV</sequence>